<feature type="region of interest" description="Disordered" evidence="1">
    <location>
        <begin position="109"/>
        <end position="131"/>
    </location>
</feature>
<reference evidence="2 3" key="1">
    <citation type="submission" date="2019-04" db="EMBL/GenBank/DDBJ databases">
        <title>Comparative genomics and transcriptomics to analyze fruiting body development in filamentous ascomycetes.</title>
        <authorList>
            <consortium name="DOE Joint Genome Institute"/>
            <person name="Lutkenhaus R."/>
            <person name="Traeger S."/>
            <person name="Breuer J."/>
            <person name="Kuo A."/>
            <person name="Lipzen A."/>
            <person name="Pangilinan J."/>
            <person name="Dilworth D."/>
            <person name="Sandor L."/>
            <person name="Poggeler S."/>
            <person name="Barry K."/>
            <person name="Grigoriev I.V."/>
            <person name="Nowrousian M."/>
        </authorList>
    </citation>
    <scope>NUCLEOTIDE SEQUENCE [LARGE SCALE GENOMIC DNA]</scope>
    <source>
        <strain evidence="2 3">CBS 389.68</strain>
    </source>
</reference>
<evidence type="ECO:0000313" key="3">
    <source>
        <dbReference type="Proteomes" id="UP000298138"/>
    </source>
</evidence>
<evidence type="ECO:0000256" key="1">
    <source>
        <dbReference type="SAM" id="MobiDB-lite"/>
    </source>
</evidence>
<gene>
    <name evidence="2" type="ORF">EX30DRAFT_230433</name>
</gene>
<organism evidence="2 3">
    <name type="scientific">Ascodesmis nigricans</name>
    <dbReference type="NCBI Taxonomy" id="341454"/>
    <lineage>
        <taxon>Eukaryota</taxon>
        <taxon>Fungi</taxon>
        <taxon>Dikarya</taxon>
        <taxon>Ascomycota</taxon>
        <taxon>Pezizomycotina</taxon>
        <taxon>Pezizomycetes</taxon>
        <taxon>Pezizales</taxon>
        <taxon>Ascodesmidaceae</taxon>
        <taxon>Ascodesmis</taxon>
    </lineage>
</organism>
<sequence>MGWVGNYSTSQPTTQQDREWRGVNNAGGGGGGWVAWSPTPVRVCVTWKWIGCDSVLYRVTEVYKTASPLCPCLPSSLHGCGERQKHTLYDGGWVMFNWYRRDDYCDNDDDKEEDDNDRSNATPTRTATGSESQELRRCSPLQFNLFALFACFDGCFGGCFGREVSKMMGWDDVIYSSR</sequence>
<feature type="compositionally biased region" description="Polar residues" evidence="1">
    <location>
        <begin position="119"/>
        <end position="131"/>
    </location>
</feature>
<dbReference type="EMBL" id="ML220168">
    <property type="protein sequence ID" value="TGZ76739.1"/>
    <property type="molecule type" value="Genomic_DNA"/>
</dbReference>
<proteinExistence type="predicted"/>
<evidence type="ECO:0000313" key="2">
    <source>
        <dbReference type="EMBL" id="TGZ76739.1"/>
    </source>
</evidence>
<accession>A0A4S2MNE7</accession>
<feature type="compositionally biased region" description="Polar residues" evidence="1">
    <location>
        <begin position="1"/>
        <end position="15"/>
    </location>
</feature>
<dbReference type="AlphaFoldDB" id="A0A4S2MNE7"/>
<feature type="region of interest" description="Disordered" evidence="1">
    <location>
        <begin position="1"/>
        <end position="24"/>
    </location>
</feature>
<keyword evidence="3" id="KW-1185">Reference proteome</keyword>
<name>A0A4S2MNE7_9PEZI</name>
<dbReference type="InParanoid" id="A0A4S2MNE7"/>
<dbReference type="Proteomes" id="UP000298138">
    <property type="component" value="Unassembled WGS sequence"/>
</dbReference>
<protein>
    <submittedName>
        <fullName evidence="2">Uncharacterized protein</fullName>
    </submittedName>
</protein>